<keyword evidence="1" id="KW-1133">Transmembrane helix</keyword>
<dbReference type="EMBL" id="BQNJ01000001">
    <property type="protein sequence ID" value="GKG98548.1"/>
    <property type="molecule type" value="Genomic_DNA"/>
</dbReference>
<feature type="transmembrane region" description="Helical" evidence="1">
    <location>
        <begin position="12"/>
        <end position="37"/>
    </location>
</feature>
<evidence type="ECO:0000313" key="4">
    <source>
        <dbReference type="Proteomes" id="UP000263014"/>
    </source>
</evidence>
<evidence type="ECO:0000313" key="3">
    <source>
        <dbReference type="EMBL" id="RGI95451.1"/>
    </source>
</evidence>
<proteinExistence type="predicted"/>
<accession>A0A374NWZ1</accession>
<protein>
    <submittedName>
        <fullName evidence="3">Uncharacterized protein</fullName>
    </submittedName>
</protein>
<gene>
    <name evidence="2" type="ORF">CE91St55_05300</name>
    <name evidence="3" type="ORF">DXD79_32110</name>
</gene>
<organism evidence="3 4">
    <name type="scientific">Hungatella hathewayi</name>
    <dbReference type="NCBI Taxonomy" id="154046"/>
    <lineage>
        <taxon>Bacteria</taxon>
        <taxon>Bacillati</taxon>
        <taxon>Bacillota</taxon>
        <taxon>Clostridia</taxon>
        <taxon>Lachnospirales</taxon>
        <taxon>Lachnospiraceae</taxon>
        <taxon>Hungatella</taxon>
    </lineage>
</organism>
<dbReference type="EMBL" id="QSON01000031">
    <property type="protein sequence ID" value="RGI95451.1"/>
    <property type="molecule type" value="Genomic_DNA"/>
</dbReference>
<dbReference type="RefSeq" id="WP_117624315.1">
    <property type="nucleotide sequence ID" value="NZ_BQNJ01000001.1"/>
</dbReference>
<dbReference type="AlphaFoldDB" id="A0A374NWZ1"/>
<evidence type="ECO:0000256" key="1">
    <source>
        <dbReference type="SAM" id="Phobius"/>
    </source>
</evidence>
<dbReference type="Proteomes" id="UP001055091">
    <property type="component" value="Unassembled WGS sequence"/>
</dbReference>
<evidence type="ECO:0000313" key="2">
    <source>
        <dbReference type="EMBL" id="GKG98548.1"/>
    </source>
</evidence>
<reference evidence="3 4" key="1">
    <citation type="submission" date="2018-08" db="EMBL/GenBank/DDBJ databases">
        <title>A genome reference for cultivated species of the human gut microbiota.</title>
        <authorList>
            <person name="Zou Y."/>
            <person name="Xue W."/>
            <person name="Luo G."/>
        </authorList>
    </citation>
    <scope>NUCLEOTIDE SEQUENCE [LARGE SCALE GENOMIC DNA]</scope>
    <source>
        <strain evidence="3 4">TM09-12</strain>
    </source>
</reference>
<name>A0A374NWZ1_9FIRM</name>
<reference evidence="2" key="2">
    <citation type="submission" date="2022-01" db="EMBL/GenBank/DDBJ databases">
        <title>Novel bile acid biosynthetic pathways are enriched in the microbiome of centenarians.</title>
        <authorList>
            <person name="Sato Y."/>
            <person name="Atarashi K."/>
            <person name="Plichta R.D."/>
            <person name="Arai Y."/>
            <person name="Sasajima S."/>
            <person name="Kearney M.S."/>
            <person name="Suda W."/>
            <person name="Takeshita K."/>
            <person name="Sasaki T."/>
            <person name="Okamoto S."/>
            <person name="Skelly N.A."/>
            <person name="Okamura Y."/>
            <person name="Vlamakis H."/>
            <person name="Li Y."/>
            <person name="Tanoue T."/>
            <person name="Takei H."/>
            <person name="Nittono H."/>
            <person name="Narushima S."/>
            <person name="Irie J."/>
            <person name="Itoh H."/>
            <person name="Moriya K."/>
            <person name="Sugiura Y."/>
            <person name="Suematsu M."/>
            <person name="Moritoki N."/>
            <person name="Shibata S."/>
            <person name="Littman R.D."/>
            <person name="Fischbach A.M."/>
            <person name="Uwamino Y."/>
            <person name="Inoue T."/>
            <person name="Honda A."/>
            <person name="Hattori M."/>
            <person name="Murai T."/>
            <person name="Xavier J.R."/>
            <person name="Hirose N."/>
            <person name="Honda K."/>
        </authorList>
    </citation>
    <scope>NUCLEOTIDE SEQUENCE</scope>
    <source>
        <strain evidence="2">CE91-St55</strain>
    </source>
</reference>
<sequence>MMQRLYRDERGDLSYFTIFVILAVNMLLAFVLLFAMVKINSINIRNAAKMELNNVSARIYADTFHSQREANLESYMKDLHLSHSYQEALRADFINSLKDRIDMENDNYTLRNIRLDFNQYDDKIEYVFYCEAQFRIHMFGRAFPPVTQRIELTGSHHTKY</sequence>
<dbReference type="Proteomes" id="UP000263014">
    <property type="component" value="Unassembled WGS sequence"/>
</dbReference>
<keyword evidence="1" id="KW-0472">Membrane</keyword>
<keyword evidence="1" id="KW-0812">Transmembrane</keyword>
<comment type="caution">
    <text evidence="3">The sequence shown here is derived from an EMBL/GenBank/DDBJ whole genome shotgun (WGS) entry which is preliminary data.</text>
</comment>